<dbReference type="Proteomes" id="UP000069940">
    <property type="component" value="Unassembled WGS sequence"/>
</dbReference>
<evidence type="ECO:0000313" key="4">
    <source>
        <dbReference type="Proteomes" id="UP000069940"/>
    </source>
</evidence>
<proteinExistence type="predicted"/>
<keyword evidence="2" id="KW-0472">Membrane</keyword>
<dbReference type="GeneID" id="109428424"/>
<keyword evidence="2" id="KW-0812">Transmembrane</keyword>
<accession>A0ABM1ZA13</accession>
<reference evidence="3" key="2">
    <citation type="submission" date="2025-05" db="UniProtKB">
        <authorList>
            <consortium name="EnsemblMetazoa"/>
        </authorList>
    </citation>
    <scope>IDENTIFICATION</scope>
    <source>
        <strain evidence="3">Foshan</strain>
    </source>
</reference>
<protein>
    <recommendedName>
        <fullName evidence="5">Secreted protein</fullName>
    </recommendedName>
</protein>
<name>A0ABM1ZA13_AEDAL</name>
<keyword evidence="2" id="KW-1133">Transmembrane helix</keyword>
<organism evidence="3 4">
    <name type="scientific">Aedes albopictus</name>
    <name type="common">Asian tiger mosquito</name>
    <name type="synonym">Stegomyia albopicta</name>
    <dbReference type="NCBI Taxonomy" id="7160"/>
    <lineage>
        <taxon>Eukaryota</taxon>
        <taxon>Metazoa</taxon>
        <taxon>Ecdysozoa</taxon>
        <taxon>Arthropoda</taxon>
        <taxon>Hexapoda</taxon>
        <taxon>Insecta</taxon>
        <taxon>Pterygota</taxon>
        <taxon>Neoptera</taxon>
        <taxon>Endopterygota</taxon>
        <taxon>Diptera</taxon>
        <taxon>Nematocera</taxon>
        <taxon>Culicoidea</taxon>
        <taxon>Culicidae</taxon>
        <taxon>Culicinae</taxon>
        <taxon>Aedini</taxon>
        <taxon>Aedes</taxon>
        <taxon>Stegomyia</taxon>
    </lineage>
</organism>
<feature type="compositionally biased region" description="Basic residues" evidence="1">
    <location>
        <begin position="98"/>
        <end position="110"/>
    </location>
</feature>
<sequence>MHHEECVRSLESSVITMKSLAVVCLLIGVIVPAIFSGTVRPFRPRKGNAISKKGCDLDDAACLFPMRDYGAMVTPLTPTMVPLVRTSIVPPIEDTTRKRSKSRTKYRKQRVQVASAPNQDV</sequence>
<evidence type="ECO:0008006" key="5">
    <source>
        <dbReference type="Google" id="ProtNLM"/>
    </source>
</evidence>
<reference evidence="4" key="1">
    <citation type="journal article" date="2015" name="Proc. Natl. Acad. Sci. U.S.A.">
        <title>Genome sequence of the Asian Tiger mosquito, Aedes albopictus, reveals insights into its biology, genetics, and evolution.</title>
        <authorList>
            <person name="Chen X.G."/>
            <person name="Jiang X."/>
            <person name="Gu J."/>
            <person name="Xu M."/>
            <person name="Wu Y."/>
            <person name="Deng Y."/>
            <person name="Zhang C."/>
            <person name="Bonizzoni M."/>
            <person name="Dermauw W."/>
            <person name="Vontas J."/>
            <person name="Armbruster P."/>
            <person name="Huang X."/>
            <person name="Yang Y."/>
            <person name="Zhang H."/>
            <person name="He W."/>
            <person name="Peng H."/>
            <person name="Liu Y."/>
            <person name="Wu K."/>
            <person name="Chen J."/>
            <person name="Lirakis M."/>
            <person name="Topalis P."/>
            <person name="Van Leeuwen T."/>
            <person name="Hall A.B."/>
            <person name="Jiang X."/>
            <person name="Thorpe C."/>
            <person name="Mueller R.L."/>
            <person name="Sun C."/>
            <person name="Waterhouse R.M."/>
            <person name="Yan G."/>
            <person name="Tu Z.J."/>
            <person name="Fang X."/>
            <person name="James A.A."/>
        </authorList>
    </citation>
    <scope>NUCLEOTIDE SEQUENCE [LARGE SCALE GENOMIC DNA]</scope>
    <source>
        <strain evidence="4">Foshan</strain>
    </source>
</reference>
<dbReference type="RefSeq" id="XP_019559722.3">
    <property type="nucleotide sequence ID" value="XM_019704177.3"/>
</dbReference>
<evidence type="ECO:0000256" key="2">
    <source>
        <dbReference type="SAM" id="Phobius"/>
    </source>
</evidence>
<evidence type="ECO:0000313" key="3">
    <source>
        <dbReference type="EnsemblMetazoa" id="AALFPA23_016501.P24058"/>
    </source>
</evidence>
<feature type="region of interest" description="Disordered" evidence="1">
    <location>
        <begin position="92"/>
        <end position="121"/>
    </location>
</feature>
<evidence type="ECO:0000256" key="1">
    <source>
        <dbReference type="SAM" id="MobiDB-lite"/>
    </source>
</evidence>
<dbReference type="EnsemblMetazoa" id="AALFPA23_016501.R24058">
    <property type="protein sequence ID" value="AALFPA23_016501.P24058"/>
    <property type="gene ID" value="AALFPA23_016501"/>
</dbReference>
<keyword evidence="4" id="KW-1185">Reference proteome</keyword>
<feature type="transmembrane region" description="Helical" evidence="2">
    <location>
        <begin position="20"/>
        <end position="39"/>
    </location>
</feature>